<evidence type="ECO:0000313" key="3">
    <source>
        <dbReference type="RefSeq" id="XP_019093611.1"/>
    </source>
</evidence>
<protein>
    <submittedName>
        <fullName evidence="3">Uncharacterized protein LOC109129609</fullName>
    </submittedName>
</protein>
<proteinExistence type="predicted"/>
<keyword evidence="2" id="KW-1185">Reference proteome</keyword>
<keyword evidence="1" id="KW-0472">Membrane</keyword>
<keyword evidence="1" id="KW-1133">Transmembrane helix</keyword>
<accession>A0ABM1R3M3</accession>
<feature type="transmembrane region" description="Helical" evidence="1">
    <location>
        <begin position="52"/>
        <end position="70"/>
    </location>
</feature>
<reference evidence="3" key="2">
    <citation type="submission" date="2025-08" db="UniProtKB">
        <authorList>
            <consortium name="RefSeq"/>
        </authorList>
    </citation>
    <scope>IDENTIFICATION</scope>
    <source>
        <tissue evidence="3">Leaf</tissue>
    </source>
</reference>
<name>A0ABM1R3M3_CAMSA</name>
<keyword evidence="1" id="KW-0812">Transmembrane</keyword>
<gene>
    <name evidence="3" type="primary">LOC109129609</name>
</gene>
<feature type="transmembrane region" description="Helical" evidence="1">
    <location>
        <begin position="21"/>
        <end position="46"/>
    </location>
</feature>
<evidence type="ECO:0000256" key="1">
    <source>
        <dbReference type="SAM" id="Phobius"/>
    </source>
</evidence>
<dbReference type="GeneID" id="109129609"/>
<reference evidence="2" key="1">
    <citation type="journal article" date="2014" name="Nat. Commun.">
        <title>The emerging biofuel crop Camelina sativa retains a highly undifferentiated hexaploid genome structure.</title>
        <authorList>
            <person name="Kagale S."/>
            <person name="Koh C."/>
            <person name="Nixon J."/>
            <person name="Bollina V."/>
            <person name="Clarke W.E."/>
            <person name="Tuteja R."/>
            <person name="Spillane C."/>
            <person name="Robinson S.J."/>
            <person name="Links M.G."/>
            <person name="Clarke C."/>
            <person name="Higgins E.E."/>
            <person name="Huebert T."/>
            <person name="Sharpe A.G."/>
            <person name="Parkin I.A."/>
        </authorList>
    </citation>
    <scope>NUCLEOTIDE SEQUENCE [LARGE SCALE GENOMIC DNA]</scope>
    <source>
        <strain evidence="2">cv. DH55</strain>
    </source>
</reference>
<sequence length="119" mass="12979">MQNLLYRRGLIDLVRALLLNSGIFFGFCDFVVVVCFATCILIPFASASSSSFVYWQFICGAPPLIFPGGVGKNNSTPWILEPIEVRDVVAVCRWLCENVGAHRILLVGSSAVVLVGNTK</sequence>
<evidence type="ECO:0000313" key="2">
    <source>
        <dbReference type="Proteomes" id="UP000694864"/>
    </source>
</evidence>
<dbReference type="Proteomes" id="UP000694864">
    <property type="component" value="Chromosome 16"/>
</dbReference>
<dbReference type="RefSeq" id="XP_019093611.1">
    <property type="nucleotide sequence ID" value="XM_019238066.1"/>
</dbReference>
<organism evidence="2 3">
    <name type="scientific">Camelina sativa</name>
    <name type="common">False flax</name>
    <name type="synonym">Myagrum sativum</name>
    <dbReference type="NCBI Taxonomy" id="90675"/>
    <lineage>
        <taxon>Eukaryota</taxon>
        <taxon>Viridiplantae</taxon>
        <taxon>Streptophyta</taxon>
        <taxon>Embryophyta</taxon>
        <taxon>Tracheophyta</taxon>
        <taxon>Spermatophyta</taxon>
        <taxon>Magnoliopsida</taxon>
        <taxon>eudicotyledons</taxon>
        <taxon>Gunneridae</taxon>
        <taxon>Pentapetalae</taxon>
        <taxon>rosids</taxon>
        <taxon>malvids</taxon>
        <taxon>Brassicales</taxon>
        <taxon>Brassicaceae</taxon>
        <taxon>Camelineae</taxon>
        <taxon>Camelina</taxon>
    </lineage>
</organism>